<reference evidence="1 2" key="1">
    <citation type="submission" date="2022-05" db="EMBL/GenBank/DDBJ databases">
        <title>Chromosome-level reference genomes for two strains of Caenorhabditis briggsae: an improved platform for comparative genomics.</title>
        <authorList>
            <person name="Stevens L."/>
            <person name="Andersen E.C."/>
        </authorList>
    </citation>
    <scope>NUCLEOTIDE SEQUENCE [LARGE SCALE GENOMIC DNA]</scope>
    <source>
        <strain evidence="1">QX1410_ONT</strain>
        <tissue evidence="1">Whole-organism</tissue>
    </source>
</reference>
<evidence type="ECO:0000313" key="2">
    <source>
        <dbReference type="Proteomes" id="UP000827892"/>
    </source>
</evidence>
<dbReference type="KEGG" id="cbr:CBG_21701"/>
<dbReference type="EMBL" id="CP090894">
    <property type="protein sequence ID" value="ULT94120.1"/>
    <property type="molecule type" value="Genomic_DNA"/>
</dbReference>
<accession>A0AAE9A9G8</accession>
<dbReference type="PANTHER" id="PTHR38618:SF2">
    <property type="entry name" value="F-BOX DOMAIN-CONTAINING PROTEIN-RELATED"/>
    <property type="match status" value="1"/>
</dbReference>
<dbReference type="OMA" id="ENDISCM"/>
<evidence type="ECO:0000313" key="1">
    <source>
        <dbReference type="EMBL" id="ULT94120.1"/>
    </source>
</evidence>
<gene>
    <name evidence="1" type="ORF">L3Y34_003530</name>
</gene>
<dbReference type="PANTHER" id="PTHR38618">
    <property type="entry name" value="PROTEIN CBG21701-RELATED"/>
    <property type="match status" value="1"/>
</dbReference>
<sequence>MESFSNEGSELSELELDELITTKFFRLLPSDTDSELKPDDVEDEKIETARAVGSPMNLCLSPMNTDHHVILDDSSKDDTVNLLKRIQNASESSLRNVALWDVFEISKKKKNTTRISEMDLINQIITDFDNRPALLHIFCRRLIESDIQMIIGKALLEGTPPTKHRSALRMTIKTDMPLKQLIGQLEHIWNSSPTIELEDAYTTALQKNLNMSNNKYRTPMVKDFAELEHTISIPSIPPMNSSTRFIFNLADNPFITLNVDYHNEVDAFKRRHKTIVIEQLVKPVPGTLPERRVTFGTPLIEKIHEFEIDEGAPFHSLRFKIFNLNEYLESIGKTGGPFGNATLSQNQV</sequence>
<protein>
    <submittedName>
        <fullName evidence="1">Uncharacterized protein</fullName>
    </submittedName>
</protein>
<proteinExistence type="predicted"/>
<organism evidence="1 2">
    <name type="scientific">Caenorhabditis briggsae</name>
    <dbReference type="NCBI Taxonomy" id="6238"/>
    <lineage>
        <taxon>Eukaryota</taxon>
        <taxon>Metazoa</taxon>
        <taxon>Ecdysozoa</taxon>
        <taxon>Nematoda</taxon>
        <taxon>Chromadorea</taxon>
        <taxon>Rhabditida</taxon>
        <taxon>Rhabditina</taxon>
        <taxon>Rhabditomorpha</taxon>
        <taxon>Rhabditoidea</taxon>
        <taxon>Rhabditidae</taxon>
        <taxon>Peloderinae</taxon>
        <taxon>Caenorhabditis</taxon>
    </lineage>
</organism>
<dbReference type="RefSeq" id="XP_002632945.2">
    <property type="nucleotide sequence ID" value="XM_002632899.2"/>
</dbReference>
<dbReference type="AlphaFoldDB" id="A0AAE9A9G8"/>
<dbReference type="Proteomes" id="UP000827892">
    <property type="component" value="Chromosome IV"/>
</dbReference>
<name>A0AAE9A9G8_CAEBR</name>